<feature type="compositionally biased region" description="Polar residues" evidence="3">
    <location>
        <begin position="49"/>
        <end position="59"/>
    </location>
</feature>
<dbReference type="Pfam" id="PF17100">
    <property type="entry name" value="NACHT_N"/>
    <property type="match status" value="1"/>
</dbReference>
<organism evidence="6 7">
    <name type="scientific">Fusarium mundagurra</name>
    <dbReference type="NCBI Taxonomy" id="1567541"/>
    <lineage>
        <taxon>Eukaryota</taxon>
        <taxon>Fungi</taxon>
        <taxon>Dikarya</taxon>
        <taxon>Ascomycota</taxon>
        <taxon>Pezizomycotina</taxon>
        <taxon>Sordariomycetes</taxon>
        <taxon>Hypocreomycetidae</taxon>
        <taxon>Hypocreales</taxon>
        <taxon>Nectriaceae</taxon>
        <taxon>Fusarium</taxon>
        <taxon>Fusarium fujikuroi species complex</taxon>
    </lineage>
</organism>
<dbReference type="InterPro" id="IPR031359">
    <property type="entry name" value="NACHT_N"/>
</dbReference>
<dbReference type="InterPro" id="IPR001680">
    <property type="entry name" value="WD40_rpt"/>
</dbReference>
<dbReference type="Pfam" id="PF24883">
    <property type="entry name" value="NPHP3_N"/>
    <property type="match status" value="1"/>
</dbReference>
<dbReference type="SUPFAM" id="SSF52540">
    <property type="entry name" value="P-loop containing nucleoside triphosphate hydrolases"/>
    <property type="match status" value="1"/>
</dbReference>
<keyword evidence="7" id="KW-1185">Reference proteome</keyword>
<dbReference type="SMART" id="SM00320">
    <property type="entry name" value="WD40"/>
    <property type="match status" value="5"/>
</dbReference>
<evidence type="ECO:0000313" key="6">
    <source>
        <dbReference type="EMBL" id="KAF5708118.1"/>
    </source>
</evidence>
<dbReference type="SUPFAM" id="SSF50978">
    <property type="entry name" value="WD40 repeat-like"/>
    <property type="match status" value="2"/>
</dbReference>
<comment type="caution">
    <text evidence="6">The sequence shown here is derived from an EMBL/GenBank/DDBJ whole genome shotgun (WGS) entry which is preliminary data.</text>
</comment>
<dbReference type="InterPro" id="IPR036322">
    <property type="entry name" value="WD40_repeat_dom_sf"/>
</dbReference>
<keyword evidence="1" id="KW-0677">Repeat</keyword>
<keyword evidence="2" id="KW-0853">WD repeat</keyword>
<gene>
    <name evidence="6" type="ORF">FMUND_10766</name>
</gene>
<dbReference type="PROSITE" id="PS50294">
    <property type="entry name" value="WD_REPEATS_REGION"/>
    <property type="match status" value="1"/>
</dbReference>
<dbReference type="InterPro" id="IPR027417">
    <property type="entry name" value="P-loop_NTPase"/>
</dbReference>
<feature type="domain" description="NWD NACHT-NTPase N-terminal" evidence="4">
    <location>
        <begin position="99"/>
        <end position="329"/>
    </location>
</feature>
<evidence type="ECO:0000313" key="7">
    <source>
        <dbReference type="Proteomes" id="UP000544331"/>
    </source>
</evidence>
<accession>A0A8H6D8L7</accession>
<evidence type="ECO:0000259" key="5">
    <source>
        <dbReference type="Pfam" id="PF24883"/>
    </source>
</evidence>
<dbReference type="Gene3D" id="2.130.10.10">
    <property type="entry name" value="YVTN repeat-like/Quinoprotein amine dehydrogenase"/>
    <property type="match status" value="3"/>
</dbReference>
<feature type="domain" description="Nephrocystin 3-like N-terminal" evidence="5">
    <location>
        <begin position="406"/>
        <end position="579"/>
    </location>
</feature>
<dbReference type="InterPro" id="IPR015943">
    <property type="entry name" value="WD40/YVTN_repeat-like_dom_sf"/>
</dbReference>
<dbReference type="EMBL" id="JAAOAN010000401">
    <property type="protein sequence ID" value="KAF5708118.1"/>
    <property type="molecule type" value="Genomic_DNA"/>
</dbReference>
<feature type="compositionally biased region" description="Basic residues" evidence="3">
    <location>
        <begin position="32"/>
        <end position="42"/>
    </location>
</feature>
<feature type="repeat" description="WD" evidence="2">
    <location>
        <begin position="1153"/>
        <end position="1185"/>
    </location>
</feature>
<evidence type="ECO:0000256" key="1">
    <source>
        <dbReference type="ARBA" id="ARBA00022737"/>
    </source>
</evidence>
<feature type="compositionally biased region" description="Basic and acidic residues" evidence="3">
    <location>
        <begin position="60"/>
        <end position="75"/>
    </location>
</feature>
<feature type="compositionally biased region" description="Basic and acidic residues" evidence="3">
    <location>
        <begin position="7"/>
        <end position="17"/>
    </location>
</feature>
<dbReference type="PANTHER" id="PTHR10039:SF17">
    <property type="entry name" value="FUNGAL STAND N-TERMINAL GOODBYE DOMAIN-CONTAINING PROTEIN-RELATED"/>
    <property type="match status" value="1"/>
</dbReference>
<proteinExistence type="predicted"/>
<dbReference type="OrthoDB" id="538223at2759"/>
<dbReference type="Proteomes" id="UP000544331">
    <property type="component" value="Unassembled WGS sequence"/>
</dbReference>
<dbReference type="InterPro" id="IPR056884">
    <property type="entry name" value="NPHP3-like_N"/>
</dbReference>
<protein>
    <submittedName>
        <fullName evidence="6">WD domain-containing protein</fullName>
    </submittedName>
</protein>
<feature type="region of interest" description="Disordered" evidence="3">
    <location>
        <begin position="1"/>
        <end position="94"/>
    </location>
</feature>
<dbReference type="SUPFAM" id="SSF69322">
    <property type="entry name" value="Tricorn protease domain 2"/>
    <property type="match status" value="1"/>
</dbReference>
<evidence type="ECO:0000256" key="3">
    <source>
        <dbReference type="SAM" id="MobiDB-lite"/>
    </source>
</evidence>
<dbReference type="Pfam" id="PF00400">
    <property type="entry name" value="WD40"/>
    <property type="match status" value="1"/>
</dbReference>
<evidence type="ECO:0000259" key="4">
    <source>
        <dbReference type="Pfam" id="PF17100"/>
    </source>
</evidence>
<evidence type="ECO:0000256" key="2">
    <source>
        <dbReference type="PROSITE-ProRule" id="PRU00221"/>
    </source>
</evidence>
<dbReference type="PROSITE" id="PS50082">
    <property type="entry name" value="WD_REPEATS_2"/>
    <property type="match status" value="2"/>
</dbReference>
<name>A0A8H6D8L7_9HYPO</name>
<sequence>MTPPGTSERERGPDKRLGKAIKQLKSKVERSFRRRRKSRSRSGSRTSRVPSLSVSTTHDTLPRRPETVETTKKDSPPVAPTDSPLSERNDVTTRPANGSLWAQAYTEAKKDPGFLRLLECYKEYLAERYGLSRNESADLLDPSTQRANTPIQKIARNALDDLESTRLAFRIGDRKIVIREQVKTILDFLTTFKGVIGAAAAAEPSASLAWTGVMAALPFLDNIVKQDESAADGFERISFIMVRYALLEKDLLGEKSKISVPMSAECFRVLESIKERVIKVYVIAYEYQIRIVLQYAHRKPRRMLGDMFTLNDWKTMINDIKEKDHEIDQAVNTAAQSSLRDELKRVDRSINDAMSKVVDLQNEISVKMDVRILDQIPYVENAVFNSRVIDKQGQCLPGTQRNALDALQKWTENPDGEPILWLAGMAGTGKSTIAATVANCLHDRKTFSDRIPGLDDRTFLGATFFLSHEDPERNTVKYVFPTIAKTLAVSFPDLGEKISQSIFHDSMVGHKKLLEQMQRLISEPLDLVSKTLAVSVRLIIIIDSLDECEDTSEAEELLRLLPSLGRFHPMDVRVLVVSRPEKHISQILDDSDLRVKKLTLEKIPPQMNDAVSDDITLFMISKLKDITKRRRLQQGWYTDDDFAKLVQKADGLFIYAATTCRFLDMTDIDKIQGQRLVKLLGGTTDRGTPDARLDEIYRKVLTFPTRDLSQYEKGIVFTSYRCILGIIALAFEPPSVATIGKLMKEEAGDRKTLMDFSSILEVPPDDISPVSFFHMSFRDFLLNKERSGSDFTIDNAEIHEYLMQNCLSILDESLHQDMCDLGHPGVFASDIPKARVNEHIPQHIKYACLYWSGHLSKLSTLKSLSTYLEDTGKIYNFLSKKLLFWLEVLSLLGDYHRSVPIIKQLQSLITPERSPKLFIFLQDAYRFVLANKDTIILAPLQTYSSALIFCPSKSIVRATFLSLIPRWITRYPDMRDEWGSELMTLHGASRNFDISRDGKTLISADFAGATRAFDTTTGFEMATFQHSSGVKRVAICRDNTTIASILESHTISIRSLTKEGETILIGGDKRIVSIAASPSDDILATRTGNYSIQLWDLKTLDLIEDIVFDGGDTYTDRTLAFSPCGQVLLAGCGVLTIGAIFLWDLTSQIQRKVKKHDGNIEAIAMSPDSERIASSDSGGSLKVWSKTTEAIQSETVSNNHVFSIAWHPKNPWILALGITEDSIHLCNIAGSAALMIQKVDNGGSTIEPLFGLAFIGGLSTLASADDNGCVRLWDIEAATEVVPAREMIRSIHFISSAMDMALIVSEGSSEILDLEKSNRKGCDTRKFVRSAAGDLCAFCSYEGSMEFWDRMHTNLIKSFPARIQEDYPVQFTDVFIPEDNSLVALMAMQSFLVLEYHTLEIRFQIDLRRDLLPQHSFILTSQSIGVVTAGDDEGSEQIWLFQRETGDLVPGFPHSRVMVYGRRLKFGSAVTTSPDGKLMIYRTKDENGIIYFVVVRAEEDHKTAILSIGKEEPSILPVFSPTSDYVSIGTESGEIFIWETRTMTMVKQLLTGPYRIMELHFCTGSRITVETRCGSIETQLWDVESGEMLETFEADWDALRVLSDAKKDRHHFSLKRGWVPLPTNDKTATCSILAERHPYVLDVEERWIWQGNDRILHLPPEFASHQQFWIHSFTSDTETNYPVVAASGDSMILGLEDGQVAHFRFDKLKMPFINGQNTKHSG</sequence>
<dbReference type="PANTHER" id="PTHR10039">
    <property type="entry name" value="AMELOGENIN"/>
    <property type="match status" value="1"/>
</dbReference>
<feature type="repeat" description="WD" evidence="2">
    <location>
        <begin position="1064"/>
        <end position="1105"/>
    </location>
</feature>
<reference evidence="6 7" key="1">
    <citation type="submission" date="2020-05" db="EMBL/GenBank/DDBJ databases">
        <title>Identification and distribution of gene clusters putatively required for synthesis of sphingolipid metabolism inhibitors in phylogenetically diverse species of the filamentous fungus Fusarium.</title>
        <authorList>
            <person name="Kim H.-S."/>
            <person name="Busman M."/>
            <person name="Brown D.W."/>
            <person name="Divon H."/>
            <person name="Uhlig S."/>
            <person name="Proctor R.H."/>
        </authorList>
    </citation>
    <scope>NUCLEOTIDE SEQUENCE [LARGE SCALE GENOMIC DNA]</scope>
    <source>
        <strain evidence="6 7">NRRL 66235</strain>
    </source>
</reference>
<dbReference type="Gene3D" id="3.40.50.300">
    <property type="entry name" value="P-loop containing nucleotide triphosphate hydrolases"/>
    <property type="match status" value="1"/>
</dbReference>